<name>A0A5E4PVK2_9NEOP</name>
<comment type="catalytic activity">
    <reaction evidence="10">
        <text>1D-myo-inositol 1,2,5,6-tetrakisphosphate + H2O = 1D-myo-inositol 1,2,6-trisphosphate + phosphate</text>
        <dbReference type="Rhea" id="RHEA:77119"/>
        <dbReference type="ChEBI" id="CHEBI:15377"/>
        <dbReference type="ChEBI" id="CHEBI:43474"/>
        <dbReference type="ChEBI" id="CHEBI:195535"/>
        <dbReference type="ChEBI" id="CHEBI:195537"/>
        <dbReference type="EC" id="3.1.3.62"/>
    </reaction>
    <physiologicalReaction direction="left-to-right" evidence="10">
        <dbReference type="Rhea" id="RHEA:77120"/>
    </physiologicalReaction>
</comment>
<feature type="non-terminal residue" evidence="14">
    <location>
        <position position="1"/>
    </location>
</feature>
<dbReference type="EMBL" id="FZQP02000693">
    <property type="protein sequence ID" value="VVC90067.1"/>
    <property type="molecule type" value="Genomic_DNA"/>
</dbReference>
<dbReference type="InterPro" id="IPR029033">
    <property type="entry name" value="His_PPase_superfam"/>
</dbReference>
<dbReference type="Pfam" id="PF00328">
    <property type="entry name" value="His_Phos_2"/>
    <property type="match status" value="1"/>
</dbReference>
<evidence type="ECO:0000256" key="10">
    <source>
        <dbReference type="ARBA" id="ARBA00043668"/>
    </source>
</evidence>
<gene>
    <name evidence="14" type="ORF">LSINAPIS_LOCUS3064</name>
</gene>
<evidence type="ECO:0000256" key="1">
    <source>
        <dbReference type="ARBA" id="ARBA00004370"/>
    </source>
</evidence>
<evidence type="ECO:0000256" key="6">
    <source>
        <dbReference type="ARBA" id="ARBA00022729"/>
    </source>
</evidence>
<evidence type="ECO:0000256" key="9">
    <source>
        <dbReference type="ARBA" id="ARBA00031642"/>
    </source>
</evidence>
<evidence type="ECO:0000256" key="2">
    <source>
        <dbReference type="ARBA" id="ARBA00008422"/>
    </source>
</evidence>
<evidence type="ECO:0000313" key="15">
    <source>
        <dbReference type="Proteomes" id="UP000324832"/>
    </source>
</evidence>
<keyword evidence="15" id="KW-1185">Reference proteome</keyword>
<evidence type="ECO:0000256" key="3">
    <source>
        <dbReference type="ARBA" id="ARBA00012976"/>
    </source>
</evidence>
<dbReference type="EC" id="3.1.3.62" evidence="4"/>
<evidence type="ECO:0000256" key="8">
    <source>
        <dbReference type="ARBA" id="ARBA00023136"/>
    </source>
</evidence>
<dbReference type="GO" id="GO:0052745">
    <property type="term" value="F:inositol phosphate phosphatase activity"/>
    <property type="evidence" value="ECO:0007669"/>
    <property type="project" value="TreeGrafter"/>
</dbReference>
<comment type="catalytic activity">
    <reaction evidence="12">
        <text>1D-myo-inositol hexakisphosphate + H2O = 1D-myo-inositol 1,2,4,5,6-pentakisphosphate + phosphate</text>
        <dbReference type="Rhea" id="RHEA:16989"/>
        <dbReference type="ChEBI" id="CHEBI:15377"/>
        <dbReference type="ChEBI" id="CHEBI:43474"/>
        <dbReference type="ChEBI" id="CHEBI:57798"/>
        <dbReference type="ChEBI" id="CHEBI:58130"/>
        <dbReference type="EC" id="3.1.3.62"/>
    </reaction>
    <physiologicalReaction direction="left-to-right" evidence="12">
        <dbReference type="Rhea" id="RHEA:16990"/>
    </physiologicalReaction>
</comment>
<dbReference type="SUPFAM" id="SSF53254">
    <property type="entry name" value="Phosphoglycerate mutase-like"/>
    <property type="match status" value="1"/>
</dbReference>
<evidence type="ECO:0000256" key="13">
    <source>
        <dbReference type="ARBA" id="ARBA00043832"/>
    </source>
</evidence>
<accession>A0A5E4PVK2</accession>
<reference evidence="14 15" key="1">
    <citation type="submission" date="2017-07" db="EMBL/GenBank/DDBJ databases">
        <authorList>
            <person name="Talla V."/>
            <person name="Backstrom N."/>
        </authorList>
    </citation>
    <scope>NUCLEOTIDE SEQUENCE [LARGE SCALE GENOMIC DNA]</scope>
</reference>
<dbReference type="GO" id="GO:0016020">
    <property type="term" value="C:membrane"/>
    <property type="evidence" value="ECO:0007669"/>
    <property type="project" value="UniProtKB-SubCell"/>
</dbReference>
<comment type="catalytic activity">
    <reaction evidence="13">
        <text>(2R)-2,3-bisphosphoglycerate + H2O = (2R)-2-phosphoglycerate + phosphate</text>
        <dbReference type="Rhea" id="RHEA:27381"/>
        <dbReference type="ChEBI" id="CHEBI:15377"/>
        <dbReference type="ChEBI" id="CHEBI:43474"/>
        <dbReference type="ChEBI" id="CHEBI:58248"/>
        <dbReference type="ChEBI" id="CHEBI:58289"/>
        <dbReference type="EC" id="3.1.3.80"/>
    </reaction>
    <physiologicalReaction direction="left-to-right" evidence="13">
        <dbReference type="Rhea" id="RHEA:27382"/>
    </physiologicalReaction>
</comment>
<comment type="subcellular location">
    <subcellularLocation>
        <location evidence="1">Membrane</location>
    </subcellularLocation>
</comment>
<protein>
    <recommendedName>
        <fullName evidence="5">Multiple inositol polyphosphate phosphatase 1</fullName>
        <ecNumber evidence="4">3.1.3.62</ecNumber>
        <ecNumber evidence="3">3.1.3.80</ecNumber>
    </recommendedName>
    <alternativeName>
        <fullName evidence="9">2,3-bisphosphoglycerate 3-phosphatase</fullName>
    </alternativeName>
</protein>
<dbReference type="Proteomes" id="UP000324832">
    <property type="component" value="Unassembled WGS sequence"/>
</dbReference>
<evidence type="ECO:0000256" key="5">
    <source>
        <dbReference type="ARBA" id="ARBA00018097"/>
    </source>
</evidence>
<keyword evidence="8" id="KW-0472">Membrane</keyword>
<sequence>DIPQWNAACPAHFLNGVSNKVDFSQFWLKSIKMRWVIFCAALMPLVLCQVAQETCLSVEEEPYLLFGTKTAYAFSSSGTPIGGNHVVPGCQPTAIWWMNRHGSHNPEADELPELQKLGDFKNNIITNYRNGNFRNTNQRMCQSDVNLLERWEWNPRQNITFAGDLTSDGYISTQQLAQAWKNKFPGLFTNNKYDYLFKYVNDPRSSTTFRAFLEGLFRDQAEAFEVNKETDEKLLRPYQSCPAWTRDVEENNDTLFQLRTFESKQEYKEMMSNISLRLGFTYDINKELIQNMYEMCRYNKAWDITQISPWCTVFTKEDLKRLEYAEDLETYYKYGYGNPVNQKLGCTGVKDMVDFFKIHVDHDTPQQPKATIHFTEAPMILLTLAALTAFRDAAPLTGDNYHTQTANERKWATSNMSPFNANLAAVLYKCVPNNNLKIREPYQVMFTSNERPVHIDGCSVGLCDWSFVKTRLGLIADNCDLDFCNSAPQINGFIALFVAITAFVYSIL</sequence>
<dbReference type="Gene3D" id="3.40.50.1240">
    <property type="entry name" value="Phosphoglycerate mutase-like"/>
    <property type="match status" value="1"/>
</dbReference>
<dbReference type="GO" id="GO:0003993">
    <property type="term" value="F:acid phosphatase activity"/>
    <property type="evidence" value="ECO:0007669"/>
    <property type="project" value="TreeGrafter"/>
</dbReference>
<keyword evidence="7" id="KW-0378">Hydrolase</keyword>
<keyword evidence="6" id="KW-0732">Signal</keyword>
<dbReference type="AlphaFoldDB" id="A0A5E4PVK2"/>
<dbReference type="PANTHER" id="PTHR20963:SF8">
    <property type="entry name" value="MULTIPLE INOSITOL POLYPHOSPHATE PHOSPHATASE 1"/>
    <property type="match status" value="1"/>
</dbReference>
<dbReference type="GO" id="GO:0034417">
    <property type="term" value="F:bisphosphoglycerate 3-phosphatase activity"/>
    <property type="evidence" value="ECO:0007669"/>
    <property type="project" value="UniProtKB-EC"/>
</dbReference>
<proteinExistence type="inferred from homology"/>
<comment type="similarity">
    <text evidence="2">Belongs to the histidine acid phosphatase family. MINPP1 subfamily.</text>
</comment>
<evidence type="ECO:0000256" key="4">
    <source>
        <dbReference type="ARBA" id="ARBA00013040"/>
    </source>
</evidence>
<dbReference type="InterPro" id="IPR000560">
    <property type="entry name" value="His_Pase_clade-2"/>
</dbReference>
<organism evidence="14 15">
    <name type="scientific">Leptidea sinapis</name>
    <dbReference type="NCBI Taxonomy" id="189913"/>
    <lineage>
        <taxon>Eukaryota</taxon>
        <taxon>Metazoa</taxon>
        <taxon>Ecdysozoa</taxon>
        <taxon>Arthropoda</taxon>
        <taxon>Hexapoda</taxon>
        <taxon>Insecta</taxon>
        <taxon>Pterygota</taxon>
        <taxon>Neoptera</taxon>
        <taxon>Endopterygota</taxon>
        <taxon>Lepidoptera</taxon>
        <taxon>Glossata</taxon>
        <taxon>Ditrysia</taxon>
        <taxon>Papilionoidea</taxon>
        <taxon>Pieridae</taxon>
        <taxon>Dismorphiinae</taxon>
        <taxon>Leptidea</taxon>
    </lineage>
</organism>
<dbReference type="EC" id="3.1.3.80" evidence="3"/>
<comment type="catalytic activity">
    <reaction evidence="11">
        <text>1D-myo-inositol 1,2,4,5,6-pentakisphosphate + H2O = 1D-myo-inositol 1,2,5,6-tetrakisphosphate + phosphate</text>
        <dbReference type="Rhea" id="RHEA:77115"/>
        <dbReference type="ChEBI" id="CHEBI:15377"/>
        <dbReference type="ChEBI" id="CHEBI:43474"/>
        <dbReference type="ChEBI" id="CHEBI:57798"/>
        <dbReference type="ChEBI" id="CHEBI:195535"/>
        <dbReference type="EC" id="3.1.3.62"/>
    </reaction>
    <physiologicalReaction direction="left-to-right" evidence="11">
        <dbReference type="Rhea" id="RHEA:77116"/>
    </physiologicalReaction>
</comment>
<dbReference type="PANTHER" id="PTHR20963">
    <property type="entry name" value="MULTIPLE INOSITOL POLYPHOSPHATE PHOSPHATASE-RELATED"/>
    <property type="match status" value="1"/>
</dbReference>
<evidence type="ECO:0000256" key="7">
    <source>
        <dbReference type="ARBA" id="ARBA00022801"/>
    </source>
</evidence>
<evidence type="ECO:0000256" key="12">
    <source>
        <dbReference type="ARBA" id="ARBA00043691"/>
    </source>
</evidence>
<dbReference type="CDD" id="cd07061">
    <property type="entry name" value="HP_HAP_like"/>
    <property type="match status" value="1"/>
</dbReference>
<evidence type="ECO:0000256" key="11">
    <source>
        <dbReference type="ARBA" id="ARBA00043671"/>
    </source>
</evidence>
<evidence type="ECO:0000313" key="14">
    <source>
        <dbReference type="EMBL" id="VVC90067.1"/>
    </source>
</evidence>